<dbReference type="NCBIfam" id="NF003915">
    <property type="entry name" value="PRK05441.1"/>
    <property type="match status" value="1"/>
</dbReference>
<dbReference type="RefSeq" id="WP_090134005.1">
    <property type="nucleotide sequence ID" value="NZ_FMBC01000006.1"/>
</dbReference>
<dbReference type="Gene3D" id="1.10.8.1080">
    <property type="match status" value="1"/>
</dbReference>
<feature type="domain" description="SIS" evidence="3">
    <location>
        <begin position="57"/>
        <end position="217"/>
    </location>
</feature>
<proteinExistence type="predicted"/>
<protein>
    <submittedName>
        <fullName evidence="4">N-acetylmuramic acid 6-phosphate etherase</fullName>
    </submittedName>
</protein>
<evidence type="ECO:0000313" key="5">
    <source>
        <dbReference type="Proteomes" id="UP000198515"/>
    </source>
</evidence>
<gene>
    <name evidence="4" type="ORF">GA0061070_100650</name>
</gene>
<dbReference type="SUPFAM" id="SSF53697">
    <property type="entry name" value="SIS domain"/>
    <property type="match status" value="1"/>
</dbReference>
<dbReference type="InterPro" id="IPR001347">
    <property type="entry name" value="SIS_dom"/>
</dbReference>
<reference evidence="5" key="1">
    <citation type="submission" date="2016-08" db="EMBL/GenBank/DDBJ databases">
        <authorList>
            <person name="Varghese N."/>
            <person name="Submissions Spin"/>
        </authorList>
    </citation>
    <scope>NUCLEOTIDE SEQUENCE [LARGE SCALE GENOMIC DNA]</scope>
    <source>
        <strain evidence="5">REICA_142</strain>
    </source>
</reference>
<dbReference type="EMBL" id="FMBC01000006">
    <property type="protein sequence ID" value="SCC00164.1"/>
    <property type="molecule type" value="Genomic_DNA"/>
</dbReference>
<dbReference type="OrthoDB" id="9813395at2"/>
<dbReference type="PANTHER" id="PTHR10088">
    <property type="entry name" value="GLUCOKINASE REGULATORY PROTEIN"/>
    <property type="match status" value="1"/>
</dbReference>
<evidence type="ECO:0000256" key="2">
    <source>
        <dbReference type="ARBA" id="ARBA00023277"/>
    </source>
</evidence>
<sequence>MSNKPNGSVMERRHTETADIDRLATQDMLALINREDQAVASATGACLPEIARLVDNASATLNRGGRVVIVGAGASGRAALQMVADFAPEAHPQLIGLMAGGAGAKRQDQEKAAANYALGVADLQAIRFGHQDMLVALSVSGKTPWMWGALRHAWSVGACIALLSHSRESEAAQMADIVIAPETGAEVIAGFNEPKAHLAQQQILNMLASGLAIRTGRVYSNLRVDLKPDNTHWIERQIALVMAATQCNREQAKNALASSDNDCRTAILMQLTGLNNAKAQDLLAENHQSLRIALQEAKPQLVEA</sequence>
<dbReference type="GO" id="GO:0009254">
    <property type="term" value="P:peptidoglycan turnover"/>
    <property type="evidence" value="ECO:0007669"/>
    <property type="project" value="TreeGrafter"/>
</dbReference>
<dbReference type="Pfam" id="PF22645">
    <property type="entry name" value="GKRP_SIS_N"/>
    <property type="match status" value="1"/>
</dbReference>
<dbReference type="CDD" id="cd05007">
    <property type="entry name" value="SIS_Etherase"/>
    <property type="match status" value="1"/>
</dbReference>
<dbReference type="AlphaFoldDB" id="A0A1C4B018"/>
<dbReference type="InterPro" id="IPR005488">
    <property type="entry name" value="Etherase_MurQ"/>
</dbReference>
<evidence type="ECO:0000313" key="4">
    <source>
        <dbReference type="EMBL" id="SCC00164.1"/>
    </source>
</evidence>
<dbReference type="GO" id="GO:0046348">
    <property type="term" value="P:amino sugar catabolic process"/>
    <property type="evidence" value="ECO:0007669"/>
    <property type="project" value="InterPro"/>
</dbReference>
<accession>A0A1C4B018</accession>
<keyword evidence="5" id="KW-1185">Reference proteome</keyword>
<dbReference type="GO" id="GO:0016803">
    <property type="term" value="F:ether hydrolase activity"/>
    <property type="evidence" value="ECO:0007669"/>
    <property type="project" value="TreeGrafter"/>
</dbReference>
<keyword evidence="1" id="KW-0456">Lyase</keyword>
<dbReference type="PANTHER" id="PTHR10088:SF4">
    <property type="entry name" value="GLUCOKINASE REGULATORY PROTEIN"/>
    <property type="match status" value="1"/>
</dbReference>
<keyword evidence="2" id="KW-0119">Carbohydrate metabolism</keyword>
<dbReference type="GO" id="GO:0016835">
    <property type="term" value="F:carbon-oxygen lyase activity"/>
    <property type="evidence" value="ECO:0007669"/>
    <property type="project" value="InterPro"/>
</dbReference>
<dbReference type="InterPro" id="IPR046348">
    <property type="entry name" value="SIS_dom_sf"/>
</dbReference>
<dbReference type="Gene3D" id="3.40.50.10490">
    <property type="entry name" value="Glucose-6-phosphate isomerase like protein, domain 1"/>
    <property type="match status" value="1"/>
</dbReference>
<name>A0A1C4B018_9ENTR</name>
<dbReference type="InterPro" id="IPR040190">
    <property type="entry name" value="MURQ/GCKR"/>
</dbReference>
<organism evidence="4 5">
    <name type="scientific">Kosakonia oryziphila</name>
    <dbReference type="NCBI Taxonomy" id="1005667"/>
    <lineage>
        <taxon>Bacteria</taxon>
        <taxon>Pseudomonadati</taxon>
        <taxon>Pseudomonadota</taxon>
        <taxon>Gammaproteobacteria</taxon>
        <taxon>Enterobacterales</taxon>
        <taxon>Enterobacteriaceae</taxon>
        <taxon>Kosakonia</taxon>
    </lineage>
</organism>
<evidence type="ECO:0000256" key="1">
    <source>
        <dbReference type="ARBA" id="ARBA00023239"/>
    </source>
</evidence>
<dbReference type="PROSITE" id="PS51464">
    <property type="entry name" value="SIS"/>
    <property type="match status" value="1"/>
</dbReference>
<dbReference type="GO" id="GO:0097367">
    <property type="term" value="F:carbohydrate derivative binding"/>
    <property type="evidence" value="ECO:0007669"/>
    <property type="project" value="InterPro"/>
</dbReference>
<evidence type="ECO:0000259" key="3">
    <source>
        <dbReference type="PROSITE" id="PS51464"/>
    </source>
</evidence>
<dbReference type="Proteomes" id="UP000198515">
    <property type="component" value="Unassembled WGS sequence"/>
</dbReference>